<protein>
    <submittedName>
        <fullName evidence="4">Anti-sigma factor domain-containing protein</fullName>
    </submittedName>
</protein>
<keyword evidence="5" id="KW-1185">Reference proteome</keyword>
<keyword evidence="2" id="KW-0812">Transmembrane</keyword>
<feature type="transmembrane region" description="Helical" evidence="2">
    <location>
        <begin position="86"/>
        <end position="108"/>
    </location>
</feature>
<dbReference type="PANTHER" id="PTHR37461">
    <property type="entry name" value="ANTI-SIGMA-K FACTOR RSKA"/>
    <property type="match status" value="1"/>
</dbReference>
<evidence type="ECO:0000313" key="5">
    <source>
        <dbReference type="Proteomes" id="UP001595632"/>
    </source>
</evidence>
<dbReference type="EMBL" id="JBHRTB010000010">
    <property type="protein sequence ID" value="MFC3142079.1"/>
    <property type="molecule type" value="Genomic_DNA"/>
</dbReference>
<dbReference type="InterPro" id="IPR051474">
    <property type="entry name" value="Anti-sigma-K/W_factor"/>
</dbReference>
<evidence type="ECO:0000313" key="4">
    <source>
        <dbReference type="EMBL" id="MFC3142079.1"/>
    </source>
</evidence>
<keyword evidence="2" id="KW-1133">Transmembrane helix</keyword>
<dbReference type="RefSeq" id="WP_275631680.1">
    <property type="nucleotide sequence ID" value="NZ_JARGYD010000002.1"/>
</dbReference>
<feature type="domain" description="Anti-sigma K factor RskA C-terminal" evidence="3">
    <location>
        <begin position="96"/>
        <end position="219"/>
    </location>
</feature>
<dbReference type="PANTHER" id="PTHR37461:SF1">
    <property type="entry name" value="ANTI-SIGMA-K FACTOR RSKA"/>
    <property type="match status" value="1"/>
</dbReference>
<feature type="region of interest" description="Disordered" evidence="1">
    <location>
        <begin position="204"/>
        <end position="229"/>
    </location>
</feature>
<organism evidence="4 5">
    <name type="scientific">Psychromarinibacter halotolerans</name>
    <dbReference type="NCBI Taxonomy" id="1775175"/>
    <lineage>
        <taxon>Bacteria</taxon>
        <taxon>Pseudomonadati</taxon>
        <taxon>Pseudomonadota</taxon>
        <taxon>Alphaproteobacteria</taxon>
        <taxon>Rhodobacterales</taxon>
        <taxon>Paracoccaceae</taxon>
        <taxon>Psychromarinibacter</taxon>
    </lineage>
</organism>
<evidence type="ECO:0000259" key="3">
    <source>
        <dbReference type="Pfam" id="PF10099"/>
    </source>
</evidence>
<gene>
    <name evidence="4" type="ORF">ACFOGP_05130</name>
</gene>
<reference evidence="5" key="1">
    <citation type="journal article" date="2019" name="Int. J. Syst. Evol. Microbiol.">
        <title>The Global Catalogue of Microorganisms (GCM) 10K type strain sequencing project: providing services to taxonomists for standard genome sequencing and annotation.</title>
        <authorList>
            <consortium name="The Broad Institute Genomics Platform"/>
            <consortium name="The Broad Institute Genome Sequencing Center for Infectious Disease"/>
            <person name="Wu L."/>
            <person name="Ma J."/>
        </authorList>
    </citation>
    <scope>NUCLEOTIDE SEQUENCE [LARGE SCALE GENOMIC DNA]</scope>
    <source>
        <strain evidence="5">KCTC 52366</strain>
    </source>
</reference>
<dbReference type="InterPro" id="IPR018764">
    <property type="entry name" value="RskA_C"/>
</dbReference>
<accession>A0ABV7GKG4</accession>
<dbReference type="Pfam" id="PF10099">
    <property type="entry name" value="RskA_C"/>
    <property type="match status" value="1"/>
</dbReference>
<evidence type="ECO:0000256" key="1">
    <source>
        <dbReference type="SAM" id="MobiDB-lite"/>
    </source>
</evidence>
<proteinExistence type="predicted"/>
<dbReference type="Proteomes" id="UP001595632">
    <property type="component" value="Unassembled WGS sequence"/>
</dbReference>
<sequence length="229" mass="24141">MTGVTDHDDDDVALAGEYVLGLLPAEELRGFELRLRDETTLRSMVVTWDEHFVALADTIPETTPPPAVQARIERRLFGAPRRRWPLPWQGTLAGGLIAAALIVGLMFLTPPDRPAPMATHTAQIAAEDSSLLIAATLDQATGEIRLNRTEGTPRAGRSLELWLIPEGADGPISLGLLGEEPVTVLTLAPEQRAALQGAVLAVSDEPEGGSPTGAPTGDVLAVGEISPAA</sequence>
<name>A0ABV7GKG4_9RHOB</name>
<keyword evidence="2" id="KW-0472">Membrane</keyword>
<comment type="caution">
    <text evidence="4">The sequence shown here is derived from an EMBL/GenBank/DDBJ whole genome shotgun (WGS) entry which is preliminary data.</text>
</comment>
<evidence type="ECO:0000256" key="2">
    <source>
        <dbReference type="SAM" id="Phobius"/>
    </source>
</evidence>